<feature type="compositionally biased region" description="Basic and acidic residues" evidence="1">
    <location>
        <begin position="13"/>
        <end position="42"/>
    </location>
</feature>
<accession>A0AA38MJS9</accession>
<organism evidence="2 3">
    <name type="scientific">Zophobas morio</name>
    <dbReference type="NCBI Taxonomy" id="2755281"/>
    <lineage>
        <taxon>Eukaryota</taxon>
        <taxon>Metazoa</taxon>
        <taxon>Ecdysozoa</taxon>
        <taxon>Arthropoda</taxon>
        <taxon>Hexapoda</taxon>
        <taxon>Insecta</taxon>
        <taxon>Pterygota</taxon>
        <taxon>Neoptera</taxon>
        <taxon>Endopterygota</taxon>
        <taxon>Coleoptera</taxon>
        <taxon>Polyphaga</taxon>
        <taxon>Cucujiformia</taxon>
        <taxon>Tenebrionidae</taxon>
        <taxon>Zophobas</taxon>
    </lineage>
</organism>
<dbReference type="EMBL" id="JALNTZ010000003">
    <property type="protein sequence ID" value="KAJ3658507.1"/>
    <property type="molecule type" value="Genomic_DNA"/>
</dbReference>
<protein>
    <submittedName>
        <fullName evidence="2">Uncharacterized protein</fullName>
    </submittedName>
</protein>
<feature type="region of interest" description="Disordered" evidence="1">
    <location>
        <begin position="1"/>
        <end position="95"/>
    </location>
</feature>
<reference evidence="2" key="1">
    <citation type="journal article" date="2023" name="G3 (Bethesda)">
        <title>Whole genome assemblies of Zophobas morio and Tenebrio molitor.</title>
        <authorList>
            <person name="Kaur S."/>
            <person name="Stinson S.A."/>
            <person name="diCenzo G.C."/>
        </authorList>
    </citation>
    <scope>NUCLEOTIDE SEQUENCE</scope>
    <source>
        <strain evidence="2">QUZm001</strain>
    </source>
</reference>
<proteinExistence type="predicted"/>
<dbReference type="AlphaFoldDB" id="A0AA38MJS9"/>
<keyword evidence="3" id="KW-1185">Reference proteome</keyword>
<sequence length="188" mass="21382">MKNNLQPCQLIPKPEKKVNQNIDDNPKTEKQLTAKHKGDTRTSKFGNQNNLDKNTTEIAIDKPEKGRNNDGNNQEWIIPKKKKNKPQPIVGSSTSSAGLLKAAPKKAHIHIYRLMPDTSLEEVMNHIKPQAPEATVQKLNSRHPENYSSFQVTVDYENRESVMDPGIWPAGTRLNRFFHLRQNIKPST</sequence>
<comment type="caution">
    <text evidence="2">The sequence shown here is derived from an EMBL/GenBank/DDBJ whole genome shotgun (WGS) entry which is preliminary data.</text>
</comment>
<name>A0AA38MJS9_9CUCU</name>
<gene>
    <name evidence="2" type="ORF">Zmor_010242</name>
</gene>
<dbReference type="Proteomes" id="UP001168821">
    <property type="component" value="Unassembled WGS sequence"/>
</dbReference>
<feature type="compositionally biased region" description="Basic and acidic residues" evidence="1">
    <location>
        <begin position="59"/>
        <end position="68"/>
    </location>
</feature>
<evidence type="ECO:0000256" key="1">
    <source>
        <dbReference type="SAM" id="MobiDB-lite"/>
    </source>
</evidence>
<feature type="compositionally biased region" description="Polar residues" evidence="1">
    <location>
        <begin position="43"/>
        <end position="57"/>
    </location>
</feature>
<evidence type="ECO:0000313" key="2">
    <source>
        <dbReference type="EMBL" id="KAJ3658507.1"/>
    </source>
</evidence>
<evidence type="ECO:0000313" key="3">
    <source>
        <dbReference type="Proteomes" id="UP001168821"/>
    </source>
</evidence>